<evidence type="ECO:0008006" key="6">
    <source>
        <dbReference type="Google" id="ProtNLM"/>
    </source>
</evidence>
<dbReference type="SUPFAM" id="SSF48403">
    <property type="entry name" value="Ankyrin repeat"/>
    <property type="match status" value="1"/>
</dbReference>
<dbReference type="Gene3D" id="1.25.40.20">
    <property type="entry name" value="Ankyrin repeat-containing domain"/>
    <property type="match status" value="2"/>
</dbReference>
<dbReference type="Proteomes" id="UP000708148">
    <property type="component" value="Unassembled WGS sequence"/>
</dbReference>
<accession>A0A8S1JFU5</accession>
<gene>
    <name evidence="4" type="ORF">OSTQU699_LOCUS10352</name>
</gene>
<dbReference type="InterPro" id="IPR050889">
    <property type="entry name" value="Dendritic_Spine_Reg/Scaffold"/>
</dbReference>
<dbReference type="Pfam" id="PF00023">
    <property type="entry name" value="Ank"/>
    <property type="match status" value="1"/>
</dbReference>
<evidence type="ECO:0000313" key="4">
    <source>
        <dbReference type="EMBL" id="CAD7704997.1"/>
    </source>
</evidence>
<sequence>MAVDGGLWRRAAAVACLLAVLGLAGGRVWDIDERTVDPSLTDAEWVDSVKLEGGQGLELAAPTRGLLNLQKNTTVNQTLWAAARNGSAEIVAQALKDGAHVDYRNGAHNDTPLAVAAFYGHLKVVNVLLTSGADLEAADDNGLTVLIGASQEGHALVVAALLVAGADPNATAPSSGVSPISAAALKGHGDVVVALLAGGASPSATDADGDTPLHLAAVTLGGGAKNVTRALLDAGARVNVKGSDGDTPVFWASYFGNVGVANLLVAAGANVTMTNDAGDVPGDVICGCLGDAEIEQAIQCPEGGCEKGFVRHRLGQLLK</sequence>
<organism evidence="4 5">
    <name type="scientific">Ostreobium quekettii</name>
    <dbReference type="NCBI Taxonomy" id="121088"/>
    <lineage>
        <taxon>Eukaryota</taxon>
        <taxon>Viridiplantae</taxon>
        <taxon>Chlorophyta</taxon>
        <taxon>core chlorophytes</taxon>
        <taxon>Ulvophyceae</taxon>
        <taxon>TCBD clade</taxon>
        <taxon>Bryopsidales</taxon>
        <taxon>Ostreobineae</taxon>
        <taxon>Ostreobiaceae</taxon>
        <taxon>Ostreobium</taxon>
    </lineage>
</organism>
<evidence type="ECO:0000256" key="2">
    <source>
        <dbReference type="ARBA" id="ARBA00023043"/>
    </source>
</evidence>
<name>A0A8S1JFU5_9CHLO</name>
<evidence type="ECO:0000313" key="5">
    <source>
        <dbReference type="Proteomes" id="UP000708148"/>
    </source>
</evidence>
<comment type="caution">
    <text evidence="4">The sequence shown here is derived from an EMBL/GenBank/DDBJ whole genome shotgun (WGS) entry which is preliminary data.</text>
</comment>
<dbReference type="OrthoDB" id="539213at2759"/>
<reference evidence="4" key="1">
    <citation type="submission" date="2020-12" db="EMBL/GenBank/DDBJ databases">
        <authorList>
            <person name="Iha C."/>
        </authorList>
    </citation>
    <scope>NUCLEOTIDE SEQUENCE</scope>
</reference>
<proteinExistence type="predicted"/>
<keyword evidence="1" id="KW-0677">Repeat</keyword>
<evidence type="ECO:0000256" key="3">
    <source>
        <dbReference type="PROSITE-ProRule" id="PRU00023"/>
    </source>
</evidence>
<keyword evidence="5" id="KW-1185">Reference proteome</keyword>
<feature type="repeat" description="ANK" evidence="3">
    <location>
        <begin position="244"/>
        <end position="276"/>
    </location>
</feature>
<dbReference type="PROSITE" id="PS50297">
    <property type="entry name" value="ANK_REP_REGION"/>
    <property type="match status" value="4"/>
</dbReference>
<dbReference type="PROSITE" id="PS50088">
    <property type="entry name" value="ANK_REPEAT"/>
    <property type="match status" value="5"/>
</dbReference>
<evidence type="ECO:0000256" key="1">
    <source>
        <dbReference type="ARBA" id="ARBA00022737"/>
    </source>
</evidence>
<dbReference type="InterPro" id="IPR002110">
    <property type="entry name" value="Ankyrin_rpt"/>
</dbReference>
<dbReference type="SMART" id="SM00248">
    <property type="entry name" value="ANK"/>
    <property type="match status" value="6"/>
</dbReference>
<feature type="repeat" description="ANK" evidence="3">
    <location>
        <begin position="108"/>
        <end position="140"/>
    </location>
</feature>
<protein>
    <recommendedName>
        <fullName evidence="6">Ankyrin repeat domain-containing protein</fullName>
    </recommendedName>
</protein>
<feature type="repeat" description="ANK" evidence="3">
    <location>
        <begin position="141"/>
        <end position="173"/>
    </location>
</feature>
<feature type="repeat" description="ANK" evidence="3">
    <location>
        <begin position="175"/>
        <end position="207"/>
    </location>
</feature>
<dbReference type="Pfam" id="PF12796">
    <property type="entry name" value="Ank_2"/>
    <property type="match status" value="2"/>
</dbReference>
<dbReference type="PANTHER" id="PTHR24166">
    <property type="entry name" value="ROLLING PEBBLES, ISOFORM B"/>
    <property type="match status" value="1"/>
</dbReference>
<dbReference type="EMBL" id="CAJHUC010002997">
    <property type="protein sequence ID" value="CAD7704997.1"/>
    <property type="molecule type" value="Genomic_DNA"/>
</dbReference>
<feature type="repeat" description="ANK" evidence="3">
    <location>
        <begin position="208"/>
        <end position="243"/>
    </location>
</feature>
<dbReference type="PANTHER" id="PTHR24166:SF48">
    <property type="entry name" value="PROTEIN VAPYRIN"/>
    <property type="match status" value="1"/>
</dbReference>
<dbReference type="AlphaFoldDB" id="A0A8S1JFU5"/>
<dbReference type="InterPro" id="IPR036770">
    <property type="entry name" value="Ankyrin_rpt-contain_sf"/>
</dbReference>
<keyword evidence="2 3" id="KW-0040">ANK repeat</keyword>